<gene>
    <name evidence="1" type="ORF">LEP1GSC179_2401</name>
</gene>
<dbReference type="EMBL" id="AHON02000034">
    <property type="protein sequence ID" value="EKO34176.1"/>
    <property type="molecule type" value="Genomic_DNA"/>
</dbReference>
<dbReference type="Proteomes" id="UP000006329">
    <property type="component" value="Unassembled WGS sequence"/>
</dbReference>
<accession>A0A0E2BGU8</accession>
<sequence length="146" mass="16826">MNALDMAIISIEKKYLTKRFKEFKETLLNHFTYKNSIPPIHIISFSEKLDSLSQWRGYGELNNSYNLERVSKLSIKEIENNNSAREVKRSHIIFRFSLPTDKDSPESIVPTVGSFNDPSSRLSFVFTDQWFLASSSNVRPDISSSN</sequence>
<name>A0A0E2BGU8_9LEPT</name>
<keyword evidence="2" id="KW-1185">Reference proteome</keyword>
<proteinExistence type="predicted"/>
<evidence type="ECO:0000313" key="2">
    <source>
        <dbReference type="Proteomes" id="UP000006329"/>
    </source>
</evidence>
<protein>
    <submittedName>
        <fullName evidence="1">Uncharacterized protein</fullName>
    </submittedName>
</protein>
<dbReference type="AlphaFoldDB" id="A0A0E2BGU8"/>
<reference evidence="1" key="1">
    <citation type="submission" date="2012-10" db="EMBL/GenBank/DDBJ databases">
        <authorList>
            <person name="Harkins D.M."/>
            <person name="Durkin A.S."/>
            <person name="Brinkac L.M."/>
            <person name="Haft D.H."/>
            <person name="Selengut J.D."/>
            <person name="Sanka R."/>
            <person name="DePew J."/>
            <person name="Purushe J."/>
            <person name="Matthias M.A."/>
            <person name="Vinetz J.M."/>
            <person name="Sutton G.G."/>
            <person name="Nierman W.C."/>
            <person name="Fouts D.E."/>
        </authorList>
    </citation>
    <scope>NUCLEOTIDE SEQUENCE [LARGE SCALE GENOMIC DNA]</scope>
    <source>
        <strain evidence="1">MOR084</strain>
    </source>
</reference>
<organism evidence="1 2">
    <name type="scientific">Leptospira santarosai str. MOR084</name>
    <dbReference type="NCBI Taxonomy" id="1049984"/>
    <lineage>
        <taxon>Bacteria</taxon>
        <taxon>Pseudomonadati</taxon>
        <taxon>Spirochaetota</taxon>
        <taxon>Spirochaetia</taxon>
        <taxon>Leptospirales</taxon>
        <taxon>Leptospiraceae</taxon>
        <taxon>Leptospira</taxon>
    </lineage>
</organism>
<comment type="caution">
    <text evidence="1">The sequence shown here is derived from an EMBL/GenBank/DDBJ whole genome shotgun (WGS) entry which is preliminary data.</text>
</comment>
<evidence type="ECO:0000313" key="1">
    <source>
        <dbReference type="EMBL" id="EKO34176.1"/>
    </source>
</evidence>